<organism evidence="18 19">
    <name type="scientific">Eubacterium pyruvativorans</name>
    <dbReference type="NCBI Taxonomy" id="155865"/>
    <lineage>
        <taxon>Bacteria</taxon>
        <taxon>Bacillati</taxon>
        <taxon>Bacillota</taxon>
        <taxon>Clostridia</taxon>
        <taxon>Eubacteriales</taxon>
        <taxon>Eubacteriaceae</taxon>
        <taxon>Eubacterium</taxon>
    </lineage>
</organism>
<dbReference type="NCBIfam" id="TIGR02191">
    <property type="entry name" value="RNaseIII"/>
    <property type="match status" value="1"/>
</dbReference>
<feature type="binding site" evidence="15">
    <location>
        <position position="121"/>
    </location>
    <ligand>
        <name>Mg(2+)</name>
        <dbReference type="ChEBI" id="CHEBI:18420"/>
    </ligand>
</feature>
<evidence type="ECO:0000256" key="13">
    <source>
        <dbReference type="ARBA" id="ARBA00022842"/>
    </source>
</evidence>
<dbReference type="Gene3D" id="3.30.160.20">
    <property type="match status" value="1"/>
</dbReference>
<evidence type="ECO:0000256" key="3">
    <source>
        <dbReference type="ARBA" id="ARBA00010183"/>
    </source>
</evidence>
<feature type="binding site" evidence="15">
    <location>
        <position position="45"/>
    </location>
    <ligand>
        <name>Mg(2+)</name>
        <dbReference type="ChEBI" id="CHEBI:18420"/>
    </ligand>
</feature>
<keyword evidence="6 15" id="KW-0698">rRNA processing</keyword>
<feature type="domain" description="DRBM" evidence="16">
    <location>
        <begin position="159"/>
        <end position="229"/>
    </location>
</feature>
<dbReference type="HAMAP" id="MF_00104">
    <property type="entry name" value="RNase_III"/>
    <property type="match status" value="1"/>
</dbReference>
<dbReference type="Pfam" id="PF14622">
    <property type="entry name" value="Ribonucleas_3_3"/>
    <property type="match status" value="1"/>
</dbReference>
<dbReference type="GO" id="GO:0008033">
    <property type="term" value="P:tRNA processing"/>
    <property type="evidence" value="ECO:0007669"/>
    <property type="project" value="UniProtKB-KW"/>
</dbReference>
<keyword evidence="10 15" id="KW-0479">Metal-binding</keyword>
<dbReference type="SMART" id="SM00535">
    <property type="entry name" value="RIBOc"/>
    <property type="match status" value="1"/>
</dbReference>
<feature type="active site" evidence="15">
    <location>
        <position position="49"/>
    </location>
</feature>
<comment type="cofactor">
    <cofactor evidence="15">
        <name>Mg(2+)</name>
        <dbReference type="ChEBI" id="CHEBI:18420"/>
    </cofactor>
</comment>
<evidence type="ECO:0000256" key="11">
    <source>
        <dbReference type="ARBA" id="ARBA00022759"/>
    </source>
</evidence>
<comment type="catalytic activity">
    <reaction evidence="1 15">
        <text>Endonucleolytic cleavage to 5'-phosphomonoester.</text>
        <dbReference type="EC" id="3.1.26.3"/>
    </reaction>
</comment>
<evidence type="ECO:0000256" key="5">
    <source>
        <dbReference type="ARBA" id="ARBA00022490"/>
    </source>
</evidence>
<dbReference type="Pfam" id="PF00035">
    <property type="entry name" value="dsrm"/>
    <property type="match status" value="1"/>
</dbReference>
<dbReference type="InterPro" id="IPR000999">
    <property type="entry name" value="RNase_III_dom"/>
</dbReference>
<dbReference type="RefSeq" id="WP_090469511.1">
    <property type="nucleotide sequence ID" value="NZ_CACVNK010000009.1"/>
</dbReference>
<evidence type="ECO:0000259" key="17">
    <source>
        <dbReference type="PROSITE" id="PS50142"/>
    </source>
</evidence>
<dbReference type="GO" id="GO:0042802">
    <property type="term" value="F:identical protein binding"/>
    <property type="evidence" value="ECO:0007669"/>
    <property type="project" value="UniProtKB-ARBA"/>
</dbReference>
<dbReference type="PROSITE" id="PS50142">
    <property type="entry name" value="RNASE_3_2"/>
    <property type="match status" value="1"/>
</dbReference>
<evidence type="ECO:0000256" key="1">
    <source>
        <dbReference type="ARBA" id="ARBA00000109"/>
    </source>
</evidence>
<evidence type="ECO:0000256" key="12">
    <source>
        <dbReference type="ARBA" id="ARBA00022801"/>
    </source>
</evidence>
<dbReference type="GO" id="GO:0019843">
    <property type="term" value="F:rRNA binding"/>
    <property type="evidence" value="ECO:0007669"/>
    <property type="project" value="UniProtKB-KW"/>
</dbReference>
<evidence type="ECO:0000256" key="8">
    <source>
        <dbReference type="ARBA" id="ARBA00022694"/>
    </source>
</evidence>
<protein>
    <recommendedName>
        <fullName evidence="15">Ribonuclease 3</fullName>
        <ecNumber evidence="15">3.1.26.3</ecNumber>
    </recommendedName>
    <alternativeName>
        <fullName evidence="15">Ribonuclease III</fullName>
        <shortName evidence="15">RNase III</shortName>
    </alternativeName>
</protein>
<evidence type="ECO:0000256" key="7">
    <source>
        <dbReference type="ARBA" id="ARBA00022664"/>
    </source>
</evidence>
<dbReference type="GO" id="GO:0003725">
    <property type="term" value="F:double-stranded RNA binding"/>
    <property type="evidence" value="ECO:0007669"/>
    <property type="project" value="TreeGrafter"/>
</dbReference>
<dbReference type="GO" id="GO:0006364">
    <property type="term" value="P:rRNA processing"/>
    <property type="evidence" value="ECO:0007669"/>
    <property type="project" value="UniProtKB-UniRule"/>
</dbReference>
<keyword evidence="15" id="KW-0699">rRNA-binding</keyword>
<dbReference type="InterPro" id="IPR036389">
    <property type="entry name" value="RNase_III_sf"/>
</dbReference>
<proteinExistence type="inferred from homology"/>
<keyword evidence="12 15" id="KW-0378">Hydrolase</keyword>
<evidence type="ECO:0000256" key="10">
    <source>
        <dbReference type="ARBA" id="ARBA00022723"/>
    </source>
</evidence>
<dbReference type="EC" id="3.1.26.3" evidence="15"/>
<evidence type="ECO:0000256" key="15">
    <source>
        <dbReference type="HAMAP-Rule" id="MF_00104"/>
    </source>
</evidence>
<dbReference type="GO" id="GO:0046872">
    <property type="term" value="F:metal ion binding"/>
    <property type="evidence" value="ECO:0007669"/>
    <property type="project" value="UniProtKB-KW"/>
</dbReference>
<dbReference type="STRING" id="155865.SAMN05216515_105117"/>
<feature type="binding site" evidence="15">
    <location>
        <position position="118"/>
    </location>
    <ligand>
        <name>Mg(2+)</name>
        <dbReference type="ChEBI" id="CHEBI:18420"/>
    </ligand>
</feature>
<comment type="function">
    <text evidence="15">Digests double-stranded RNA. Involved in the processing of primary rRNA transcript to yield the immediate precursors to the large and small rRNAs (23S and 16S). Processes some mRNAs, and tRNAs when they are encoded in the rRNA operon. Processes pre-crRNA and tracrRNA of type II CRISPR loci if present in the organism.</text>
</comment>
<dbReference type="InterPro" id="IPR011907">
    <property type="entry name" value="RNase_III"/>
</dbReference>
<dbReference type="FunFam" id="3.30.160.20:FF:000003">
    <property type="entry name" value="Ribonuclease 3"/>
    <property type="match status" value="1"/>
</dbReference>
<evidence type="ECO:0000256" key="4">
    <source>
        <dbReference type="ARBA" id="ARBA00011738"/>
    </source>
</evidence>
<evidence type="ECO:0000256" key="9">
    <source>
        <dbReference type="ARBA" id="ARBA00022722"/>
    </source>
</evidence>
<dbReference type="CDD" id="cd10845">
    <property type="entry name" value="DSRM_RNAse_III_family"/>
    <property type="match status" value="1"/>
</dbReference>
<keyword evidence="7 15" id="KW-0507">mRNA processing</keyword>
<dbReference type="SUPFAM" id="SSF54768">
    <property type="entry name" value="dsRNA-binding domain-like"/>
    <property type="match status" value="1"/>
</dbReference>
<keyword evidence="11 15" id="KW-0255">Endonuclease</keyword>
<sequence>MNRKEFEQELQYAFRDSALLTKALTHSSYCREKGLAPNQSNERLEFLGDAFLDAITGAELYKRLYSVNEGKLTKTRALVVCEKSLAKVGRRLRIGEVLRMGNGEEKTGGRDRESIVADATEAVIGAIYLDGGYEEVSRFVLREFGYLIDQALNGRLFSDYKTEVQEILQQGGAEPQIEYKVTKESGPDHDKTFYVDLIVNGECCGSGVGKTKKEAEQNAARASLEKGKREHVL</sequence>
<dbReference type="PANTHER" id="PTHR11207">
    <property type="entry name" value="RIBONUCLEASE III"/>
    <property type="match status" value="1"/>
</dbReference>
<dbReference type="FunFam" id="1.10.1520.10:FF:000001">
    <property type="entry name" value="Ribonuclease 3"/>
    <property type="match status" value="1"/>
</dbReference>
<keyword evidence="13 15" id="KW-0460">Magnesium</keyword>
<dbReference type="Gene3D" id="1.10.1520.10">
    <property type="entry name" value="Ribonuclease III domain"/>
    <property type="match status" value="1"/>
</dbReference>
<dbReference type="InterPro" id="IPR014720">
    <property type="entry name" value="dsRBD_dom"/>
</dbReference>
<comment type="similarity">
    <text evidence="3">Belongs to the ribonuclease III family.</text>
</comment>
<dbReference type="PROSITE" id="PS50137">
    <property type="entry name" value="DS_RBD"/>
    <property type="match status" value="1"/>
</dbReference>
<evidence type="ECO:0000313" key="19">
    <source>
        <dbReference type="Proteomes" id="UP000198817"/>
    </source>
</evidence>
<keyword evidence="19" id="KW-1185">Reference proteome</keyword>
<evidence type="ECO:0000256" key="14">
    <source>
        <dbReference type="ARBA" id="ARBA00022884"/>
    </source>
</evidence>
<comment type="subcellular location">
    <subcellularLocation>
        <location evidence="2 15">Cytoplasm</location>
    </subcellularLocation>
</comment>
<dbReference type="CDD" id="cd00593">
    <property type="entry name" value="RIBOc"/>
    <property type="match status" value="1"/>
</dbReference>
<dbReference type="PANTHER" id="PTHR11207:SF0">
    <property type="entry name" value="RIBONUCLEASE 3"/>
    <property type="match status" value="1"/>
</dbReference>
<dbReference type="EMBL" id="FPBT01000001">
    <property type="protein sequence ID" value="SFU31262.1"/>
    <property type="molecule type" value="Genomic_DNA"/>
</dbReference>
<dbReference type="SMART" id="SM00358">
    <property type="entry name" value="DSRM"/>
    <property type="match status" value="1"/>
</dbReference>
<name>A0A1I7F531_9FIRM</name>
<keyword evidence="8 15" id="KW-0819">tRNA processing</keyword>
<evidence type="ECO:0000313" key="18">
    <source>
        <dbReference type="EMBL" id="SFU31262.1"/>
    </source>
</evidence>
<dbReference type="AlphaFoldDB" id="A0A1I7F531"/>
<keyword evidence="5 15" id="KW-0963">Cytoplasm</keyword>
<dbReference type="GO" id="GO:0005737">
    <property type="term" value="C:cytoplasm"/>
    <property type="evidence" value="ECO:0007669"/>
    <property type="project" value="UniProtKB-SubCell"/>
</dbReference>
<feature type="active site" evidence="15">
    <location>
        <position position="121"/>
    </location>
</feature>
<keyword evidence="14 15" id="KW-0694">RNA-binding</keyword>
<dbReference type="OrthoDB" id="9805026at2"/>
<accession>A0A1I7F531</accession>
<gene>
    <name evidence="15" type="primary">rnc</name>
    <name evidence="18" type="ORF">SAMN05216508_101263</name>
</gene>
<dbReference type="GO" id="GO:0006397">
    <property type="term" value="P:mRNA processing"/>
    <property type="evidence" value="ECO:0007669"/>
    <property type="project" value="UniProtKB-UniRule"/>
</dbReference>
<evidence type="ECO:0000259" key="16">
    <source>
        <dbReference type="PROSITE" id="PS50137"/>
    </source>
</evidence>
<keyword evidence="9 15" id="KW-0540">Nuclease</keyword>
<dbReference type="GO" id="GO:0004525">
    <property type="term" value="F:ribonuclease III activity"/>
    <property type="evidence" value="ECO:0007669"/>
    <property type="project" value="UniProtKB-UniRule"/>
</dbReference>
<dbReference type="PROSITE" id="PS00517">
    <property type="entry name" value="RNASE_3_1"/>
    <property type="match status" value="1"/>
</dbReference>
<evidence type="ECO:0000256" key="6">
    <source>
        <dbReference type="ARBA" id="ARBA00022552"/>
    </source>
</evidence>
<evidence type="ECO:0000256" key="2">
    <source>
        <dbReference type="ARBA" id="ARBA00004496"/>
    </source>
</evidence>
<dbReference type="GO" id="GO:0010468">
    <property type="term" value="P:regulation of gene expression"/>
    <property type="evidence" value="ECO:0007669"/>
    <property type="project" value="TreeGrafter"/>
</dbReference>
<comment type="subunit">
    <text evidence="4 15">Homodimer.</text>
</comment>
<reference evidence="18 19" key="1">
    <citation type="submission" date="2016-10" db="EMBL/GenBank/DDBJ databases">
        <authorList>
            <person name="de Groot N.N."/>
        </authorList>
    </citation>
    <scope>NUCLEOTIDE SEQUENCE [LARGE SCALE GENOMIC DNA]</scope>
    <source>
        <strain evidence="18 19">KHGC13</strain>
    </source>
</reference>
<feature type="domain" description="RNase III" evidence="17">
    <location>
        <begin position="3"/>
        <end position="132"/>
    </location>
</feature>
<dbReference type="Proteomes" id="UP000198817">
    <property type="component" value="Unassembled WGS sequence"/>
</dbReference>
<dbReference type="SUPFAM" id="SSF69065">
    <property type="entry name" value="RNase III domain-like"/>
    <property type="match status" value="1"/>
</dbReference>